<evidence type="ECO:0000256" key="7">
    <source>
        <dbReference type="ARBA" id="ARBA00022527"/>
    </source>
</evidence>
<reference evidence="24 25" key="1">
    <citation type="journal article" date="2016" name="Nat. Commun.">
        <title>Extremotolerant tardigrade genome and improved radiotolerance of human cultured cells by tardigrade-unique protein.</title>
        <authorList>
            <person name="Hashimoto T."/>
            <person name="Horikawa D.D."/>
            <person name="Saito Y."/>
            <person name="Kuwahara H."/>
            <person name="Kozuka-Hata H."/>
            <person name="Shin-I T."/>
            <person name="Minakuchi Y."/>
            <person name="Ohishi K."/>
            <person name="Motoyama A."/>
            <person name="Aizu T."/>
            <person name="Enomoto A."/>
            <person name="Kondo K."/>
            <person name="Tanaka S."/>
            <person name="Hara Y."/>
            <person name="Koshikawa S."/>
            <person name="Sagara H."/>
            <person name="Miura T."/>
            <person name="Yokobori S."/>
            <person name="Miyagawa K."/>
            <person name="Suzuki Y."/>
            <person name="Kubo T."/>
            <person name="Oyama M."/>
            <person name="Kohara Y."/>
            <person name="Fujiyama A."/>
            <person name="Arakawa K."/>
            <person name="Katayama T."/>
            <person name="Toyoda A."/>
            <person name="Kunieda T."/>
        </authorList>
    </citation>
    <scope>NUCLEOTIDE SEQUENCE [LARGE SCALE GENOMIC DNA]</scope>
    <source>
        <strain evidence="24 25">YOKOZUNA-1</strain>
    </source>
</reference>
<dbReference type="PROSITE" id="PS00479">
    <property type="entry name" value="ZF_DAG_PE_1"/>
    <property type="match status" value="2"/>
</dbReference>
<dbReference type="PROSITE" id="PS00107">
    <property type="entry name" value="PROTEIN_KINASE_ATP"/>
    <property type="match status" value="1"/>
</dbReference>
<comment type="catalytic activity">
    <reaction evidence="19">
        <text>L-threonyl-[protein] + ATP = O-phospho-L-threonyl-[protein] + ADP + H(+)</text>
        <dbReference type="Rhea" id="RHEA:46608"/>
        <dbReference type="Rhea" id="RHEA-COMP:11060"/>
        <dbReference type="Rhea" id="RHEA-COMP:11605"/>
        <dbReference type="ChEBI" id="CHEBI:15378"/>
        <dbReference type="ChEBI" id="CHEBI:30013"/>
        <dbReference type="ChEBI" id="CHEBI:30616"/>
        <dbReference type="ChEBI" id="CHEBI:61977"/>
        <dbReference type="ChEBI" id="CHEBI:456216"/>
        <dbReference type="EC" id="2.7.11.13"/>
    </reaction>
</comment>
<evidence type="ECO:0000259" key="23">
    <source>
        <dbReference type="PROSITE" id="PS50081"/>
    </source>
</evidence>
<dbReference type="Gene3D" id="2.30.29.30">
    <property type="entry name" value="Pleckstrin-homology domain (PH domain)/Phosphotyrosine-binding domain (PTB)"/>
    <property type="match status" value="1"/>
</dbReference>
<comment type="caution">
    <text evidence="24">The sequence shown here is derived from an EMBL/GenBank/DDBJ whole genome shotgun (WGS) entry which is preliminary data.</text>
</comment>
<dbReference type="GO" id="GO:0005524">
    <property type="term" value="F:ATP binding"/>
    <property type="evidence" value="ECO:0007669"/>
    <property type="project" value="UniProtKB-UniRule"/>
</dbReference>
<feature type="domain" description="Protein kinase" evidence="22">
    <location>
        <begin position="500"/>
        <end position="757"/>
    </location>
</feature>
<evidence type="ECO:0000256" key="11">
    <source>
        <dbReference type="ARBA" id="ARBA00022737"/>
    </source>
</evidence>
<feature type="compositionally biased region" description="Low complexity" evidence="21">
    <location>
        <begin position="203"/>
        <end position="224"/>
    </location>
</feature>
<dbReference type="EMBL" id="BDGG01000003">
    <property type="protein sequence ID" value="GAU96482.1"/>
    <property type="molecule type" value="Genomic_DNA"/>
</dbReference>
<dbReference type="SMART" id="SM00220">
    <property type="entry name" value="S_TKc"/>
    <property type="match status" value="1"/>
</dbReference>
<keyword evidence="9" id="KW-0808">Transferase</keyword>
<dbReference type="GO" id="GO:0008270">
    <property type="term" value="F:zinc ion binding"/>
    <property type="evidence" value="ECO:0007669"/>
    <property type="project" value="UniProtKB-KW"/>
</dbReference>
<evidence type="ECO:0000256" key="2">
    <source>
        <dbReference type="ARBA" id="ARBA00004370"/>
    </source>
</evidence>
<dbReference type="SMART" id="SM00109">
    <property type="entry name" value="C1"/>
    <property type="match status" value="2"/>
</dbReference>
<dbReference type="SUPFAM" id="SSF50729">
    <property type="entry name" value="PH domain-like"/>
    <property type="match status" value="1"/>
</dbReference>
<evidence type="ECO:0000256" key="14">
    <source>
        <dbReference type="ARBA" id="ARBA00022777"/>
    </source>
</evidence>
<evidence type="ECO:0000256" key="21">
    <source>
        <dbReference type="SAM" id="MobiDB-lite"/>
    </source>
</evidence>
<dbReference type="InterPro" id="IPR011009">
    <property type="entry name" value="Kinase-like_dom_sf"/>
</dbReference>
<evidence type="ECO:0000256" key="17">
    <source>
        <dbReference type="ARBA" id="ARBA00022842"/>
    </source>
</evidence>
<keyword evidence="12 20" id="KW-0547">Nucleotide-binding</keyword>
<keyword evidence="6" id="KW-0963">Cytoplasm</keyword>
<evidence type="ECO:0000313" key="25">
    <source>
        <dbReference type="Proteomes" id="UP000186922"/>
    </source>
</evidence>
<dbReference type="EC" id="2.7.11.13" evidence="5"/>
<evidence type="ECO:0000256" key="1">
    <source>
        <dbReference type="ARBA" id="ARBA00001946"/>
    </source>
</evidence>
<comment type="subcellular location">
    <subcellularLocation>
        <location evidence="3">Cytoplasm</location>
    </subcellularLocation>
    <subcellularLocation>
        <location evidence="2">Membrane</location>
    </subcellularLocation>
</comment>
<dbReference type="InterPro" id="IPR017441">
    <property type="entry name" value="Protein_kinase_ATP_BS"/>
</dbReference>
<dbReference type="Pfam" id="PF00169">
    <property type="entry name" value="PH"/>
    <property type="match status" value="1"/>
</dbReference>
<dbReference type="AlphaFoldDB" id="A0A1D1V8V6"/>
<feature type="domain" description="Phorbol-ester/DAG-type" evidence="23">
    <location>
        <begin position="246"/>
        <end position="296"/>
    </location>
</feature>
<feature type="binding site" evidence="20">
    <location>
        <position position="529"/>
    </location>
    <ligand>
        <name>ATP</name>
        <dbReference type="ChEBI" id="CHEBI:30616"/>
    </ligand>
</feature>
<dbReference type="PANTHER" id="PTHR22968">
    <property type="entry name" value="PROTEIN KINASE C, MU"/>
    <property type="match status" value="1"/>
</dbReference>
<feature type="compositionally biased region" description="Acidic residues" evidence="21">
    <location>
        <begin position="815"/>
        <end position="824"/>
    </location>
</feature>
<evidence type="ECO:0000256" key="10">
    <source>
        <dbReference type="ARBA" id="ARBA00022723"/>
    </source>
</evidence>
<dbReference type="InterPro" id="IPR020454">
    <property type="entry name" value="DAG/PE-bd"/>
</dbReference>
<proteinExistence type="inferred from homology"/>
<dbReference type="Gene3D" id="3.30.60.20">
    <property type="match status" value="2"/>
</dbReference>
<keyword evidence="17" id="KW-0460">Magnesium</keyword>
<evidence type="ECO:0000256" key="12">
    <source>
        <dbReference type="ARBA" id="ARBA00022741"/>
    </source>
</evidence>
<keyword evidence="16 20" id="KW-0067">ATP-binding</keyword>
<sequence length="844" mass="95122">MSSSNLNGEIDVLHFRFQCGLHREPVACSYADLSLRTLKERATLFVERSFPNHGIKKLQDRLLLYRHDSSTENILQMLQVASEVSNGTLLEIVISGDDLGGDDLDDLDIRPHHWVVHNYKTPTFCDHCSEMLLGITKQGLKCECCGMNSHKNCAYKIPNSCAYTIKTPRPESQPDLSNLATRKSNEENHNPHLLGIPGMRSGRTSNNRSPSPSSMMSSSSTVSVKSNANIRPPIIDRIMSKRVKVPHTFVLKTFKVPTLCRICQNLLKGLFRQGLRCKDCGMTVHEKCAGSCLNDCTGEPPSAEMVSPSTTAEHNPKPLFYIESQASSAVEPDIPVTVTGADGEAPTIPQPANTSNQIVAQRLFQSKRSKDTMETLPALKEGWLVHYTSKNPTRLRHYWRLNSSKLIMYQSDTDRSVFCKIPLERIFSMDAGGQLPSPHTFQIRTASLVFYVGDKPQSANAEGWAVKIKKCLMPVGRTEEMDSKNRLYCPLEDIHSYCQIFPDDVLGAGQFGVVYTCKNRLTGAELAVKVTDKPRLTVKEAARMKAEVEIMRCLNHPGVISVDGFFENSKHVFIIMEKLPSDMLKFILSTEKRRLSERMGKFFTYQILAALGYLHSKKIAHCDLKPENILLTSELDFPQIKLCDFGFSKIIGESSFRKSIVGTPAYLAPEALSRNKRYNRLLDMWSVGIIIYVTLAGVFPFHENEDLADQIRNPRFMFPKDPWAEISAAAVDLIKHLLVLEIKNRYTVYKAAQHNWFLDYQMYADLRNLESAVGKRYLTHEADDARWEEYRKSRNLPDFAPAQKDYFTANYDDSDKSDEESDVLYEERPATTTAKPPAGEGAAS</sequence>
<keyword evidence="25" id="KW-1185">Reference proteome</keyword>
<name>A0A1D1V8V6_RAMVA</name>
<feature type="domain" description="Phorbol-ester/DAG-type" evidence="23">
    <location>
        <begin position="111"/>
        <end position="161"/>
    </location>
</feature>
<evidence type="ECO:0000256" key="18">
    <source>
        <dbReference type="ARBA" id="ARBA00023136"/>
    </source>
</evidence>
<dbReference type="GO" id="GO:0035556">
    <property type="term" value="P:intracellular signal transduction"/>
    <property type="evidence" value="ECO:0007669"/>
    <property type="project" value="TreeGrafter"/>
</dbReference>
<dbReference type="SUPFAM" id="SSF57889">
    <property type="entry name" value="Cysteine-rich domain"/>
    <property type="match status" value="2"/>
</dbReference>
<dbReference type="CDD" id="cd20795">
    <property type="entry name" value="C1_PKD_rpt1"/>
    <property type="match status" value="1"/>
</dbReference>
<dbReference type="CDD" id="cd20796">
    <property type="entry name" value="C1_PKD_rpt2"/>
    <property type="match status" value="1"/>
</dbReference>
<dbReference type="InterPro" id="IPR000719">
    <property type="entry name" value="Prot_kinase_dom"/>
</dbReference>
<dbReference type="STRING" id="947166.A0A1D1V8V6"/>
<evidence type="ECO:0000256" key="4">
    <source>
        <dbReference type="ARBA" id="ARBA00008582"/>
    </source>
</evidence>
<evidence type="ECO:0000313" key="24">
    <source>
        <dbReference type="EMBL" id="GAU96482.1"/>
    </source>
</evidence>
<keyword evidence="14" id="KW-0418">Kinase</keyword>
<dbReference type="InterPro" id="IPR057764">
    <property type="entry name" value="Ubiquitin_PRKD1-3_N"/>
</dbReference>
<dbReference type="PROSITE" id="PS00108">
    <property type="entry name" value="PROTEIN_KINASE_ST"/>
    <property type="match status" value="1"/>
</dbReference>
<feature type="region of interest" description="Disordered" evidence="21">
    <location>
        <begin position="166"/>
        <end position="225"/>
    </location>
</feature>
<evidence type="ECO:0000256" key="5">
    <source>
        <dbReference type="ARBA" id="ARBA00012429"/>
    </source>
</evidence>
<dbReference type="InterPro" id="IPR001849">
    <property type="entry name" value="PH_domain"/>
</dbReference>
<dbReference type="FunFam" id="3.30.60.20:FF:000021">
    <property type="entry name" value="Serine/threonine-protein kinase"/>
    <property type="match status" value="1"/>
</dbReference>
<evidence type="ECO:0000256" key="13">
    <source>
        <dbReference type="ARBA" id="ARBA00022771"/>
    </source>
</evidence>
<comment type="cofactor">
    <cofactor evidence="1">
        <name>Mg(2+)</name>
        <dbReference type="ChEBI" id="CHEBI:18420"/>
    </cofactor>
</comment>
<evidence type="ECO:0000256" key="20">
    <source>
        <dbReference type="PROSITE-ProRule" id="PRU10141"/>
    </source>
</evidence>
<organism evidence="24 25">
    <name type="scientific">Ramazzottius varieornatus</name>
    <name type="common">Water bear</name>
    <name type="synonym">Tardigrade</name>
    <dbReference type="NCBI Taxonomy" id="947166"/>
    <lineage>
        <taxon>Eukaryota</taxon>
        <taxon>Metazoa</taxon>
        <taxon>Ecdysozoa</taxon>
        <taxon>Tardigrada</taxon>
        <taxon>Eutardigrada</taxon>
        <taxon>Parachela</taxon>
        <taxon>Hypsibioidea</taxon>
        <taxon>Ramazzottiidae</taxon>
        <taxon>Ramazzottius</taxon>
    </lineage>
</organism>
<dbReference type="PROSITE" id="PS50011">
    <property type="entry name" value="PROTEIN_KINASE_DOM"/>
    <property type="match status" value="1"/>
</dbReference>
<keyword evidence="18" id="KW-0472">Membrane</keyword>
<evidence type="ECO:0000256" key="15">
    <source>
        <dbReference type="ARBA" id="ARBA00022833"/>
    </source>
</evidence>
<feature type="region of interest" description="Disordered" evidence="21">
    <location>
        <begin position="805"/>
        <end position="844"/>
    </location>
</feature>
<dbReference type="GO" id="GO:0005829">
    <property type="term" value="C:cytosol"/>
    <property type="evidence" value="ECO:0007669"/>
    <property type="project" value="TreeGrafter"/>
</dbReference>
<dbReference type="InterPro" id="IPR011993">
    <property type="entry name" value="PH-like_dom_sf"/>
</dbReference>
<evidence type="ECO:0000259" key="22">
    <source>
        <dbReference type="PROSITE" id="PS50011"/>
    </source>
</evidence>
<evidence type="ECO:0000256" key="9">
    <source>
        <dbReference type="ARBA" id="ARBA00022679"/>
    </source>
</evidence>
<evidence type="ECO:0000256" key="19">
    <source>
        <dbReference type="ARBA" id="ARBA00047272"/>
    </source>
</evidence>
<dbReference type="Pfam" id="PF25525">
    <property type="entry name" value="Ubiquitin_PRKD1_N"/>
    <property type="match status" value="1"/>
</dbReference>
<keyword evidence="10" id="KW-0479">Metal-binding</keyword>
<keyword evidence="7" id="KW-0723">Serine/threonine-protein kinase</keyword>
<gene>
    <name evidence="24" type="primary">RvY_07919-1</name>
    <name evidence="24" type="synonym">RvY_07919.1</name>
    <name evidence="24" type="ORF">RvY_07919</name>
</gene>
<dbReference type="GO" id="GO:0016020">
    <property type="term" value="C:membrane"/>
    <property type="evidence" value="ECO:0007669"/>
    <property type="project" value="UniProtKB-SubCell"/>
</dbReference>
<keyword evidence="11" id="KW-0677">Repeat</keyword>
<dbReference type="Proteomes" id="UP000186922">
    <property type="component" value="Unassembled WGS sequence"/>
</dbReference>
<dbReference type="FunFam" id="1.10.510.10:FF:000571">
    <property type="entry name" value="Maternal embryonic leucine zipper kinase"/>
    <property type="match status" value="1"/>
</dbReference>
<dbReference type="GO" id="GO:0007200">
    <property type="term" value="P:phospholipase C-activating G protein-coupled receptor signaling pathway"/>
    <property type="evidence" value="ECO:0007669"/>
    <property type="project" value="TreeGrafter"/>
</dbReference>
<evidence type="ECO:0000256" key="3">
    <source>
        <dbReference type="ARBA" id="ARBA00004496"/>
    </source>
</evidence>
<evidence type="ECO:0000256" key="8">
    <source>
        <dbReference type="ARBA" id="ARBA00022553"/>
    </source>
</evidence>
<keyword evidence="15" id="KW-0862">Zinc</keyword>
<comment type="similarity">
    <text evidence="4">Belongs to the protein kinase superfamily. CAMK Ser/Thr protein kinase family. PKD subfamily.</text>
</comment>
<dbReference type="Pfam" id="PF00069">
    <property type="entry name" value="Pkinase"/>
    <property type="match status" value="1"/>
</dbReference>
<protein>
    <recommendedName>
        <fullName evidence="5">protein kinase C</fullName>
        <ecNumber evidence="5">2.7.11.13</ecNumber>
    </recommendedName>
</protein>
<keyword evidence="13" id="KW-0863">Zinc-finger</keyword>
<evidence type="ECO:0000256" key="16">
    <source>
        <dbReference type="ARBA" id="ARBA00022840"/>
    </source>
</evidence>
<dbReference type="SUPFAM" id="SSF56112">
    <property type="entry name" value="Protein kinase-like (PK-like)"/>
    <property type="match status" value="1"/>
</dbReference>
<dbReference type="CDD" id="cd01239">
    <property type="entry name" value="PH_PKD"/>
    <property type="match status" value="1"/>
</dbReference>
<dbReference type="InterPro" id="IPR046349">
    <property type="entry name" value="C1-like_sf"/>
</dbReference>
<keyword evidence="8" id="KW-0597">Phosphoprotein</keyword>
<evidence type="ECO:0000256" key="6">
    <source>
        <dbReference type="ARBA" id="ARBA00022490"/>
    </source>
</evidence>
<accession>A0A1D1V8V6</accession>
<dbReference type="Pfam" id="PF00130">
    <property type="entry name" value="C1_1"/>
    <property type="match status" value="2"/>
</dbReference>
<dbReference type="PANTHER" id="PTHR22968:SF24">
    <property type="entry name" value="SERINE_THREONINE-PROTEIN KINASE"/>
    <property type="match status" value="1"/>
</dbReference>
<dbReference type="GO" id="GO:0004697">
    <property type="term" value="F:diacylglycerol-dependent serine/threonine kinase activity"/>
    <property type="evidence" value="ECO:0007669"/>
    <property type="project" value="UniProtKB-EC"/>
</dbReference>
<dbReference type="InterPro" id="IPR002219">
    <property type="entry name" value="PKC_DAG/PE"/>
</dbReference>
<dbReference type="PRINTS" id="PR00008">
    <property type="entry name" value="DAGPEDOMAIN"/>
</dbReference>
<dbReference type="OrthoDB" id="10252171at2759"/>
<dbReference type="InterPro" id="IPR008271">
    <property type="entry name" value="Ser/Thr_kinase_AS"/>
</dbReference>
<dbReference type="Gene3D" id="1.10.510.10">
    <property type="entry name" value="Transferase(Phosphotransferase) domain 1"/>
    <property type="match status" value="1"/>
</dbReference>
<dbReference type="PROSITE" id="PS50081">
    <property type="entry name" value="ZF_DAG_PE_2"/>
    <property type="match status" value="2"/>
</dbReference>